<feature type="region of interest" description="Disordered" evidence="1">
    <location>
        <begin position="1"/>
        <end position="25"/>
    </location>
</feature>
<keyword evidence="3" id="KW-1185">Reference proteome</keyword>
<proteinExistence type="predicted"/>
<feature type="region of interest" description="Disordered" evidence="1">
    <location>
        <begin position="39"/>
        <end position="60"/>
    </location>
</feature>
<accession>A0A1M2VWS6</accession>
<organism evidence="2 3">
    <name type="scientific">Trametes pubescens</name>
    <name type="common">White-rot fungus</name>
    <dbReference type="NCBI Taxonomy" id="154538"/>
    <lineage>
        <taxon>Eukaryota</taxon>
        <taxon>Fungi</taxon>
        <taxon>Dikarya</taxon>
        <taxon>Basidiomycota</taxon>
        <taxon>Agaricomycotina</taxon>
        <taxon>Agaricomycetes</taxon>
        <taxon>Polyporales</taxon>
        <taxon>Polyporaceae</taxon>
        <taxon>Trametes</taxon>
    </lineage>
</organism>
<sequence length="95" mass="10595">PLPPTPQSPGTTTSPARFSTETRGAHFVPVTVLMEVREDDLEEHDQPPPYQPRSQEIIGVSSVMPIGTKDRDMEQVEPLPRILDNSQQRVLVGHE</sequence>
<gene>
    <name evidence="2" type="ORF">TRAPUB_11477</name>
</gene>
<evidence type="ECO:0000313" key="3">
    <source>
        <dbReference type="Proteomes" id="UP000184267"/>
    </source>
</evidence>
<protein>
    <submittedName>
        <fullName evidence="2">Uncharacterized protein</fullName>
    </submittedName>
</protein>
<dbReference type="EMBL" id="MNAD01000546">
    <property type="protein sequence ID" value="OJT11982.1"/>
    <property type="molecule type" value="Genomic_DNA"/>
</dbReference>
<reference evidence="2 3" key="1">
    <citation type="submission" date="2016-10" db="EMBL/GenBank/DDBJ databases">
        <title>Genome sequence of the basidiomycete white-rot fungus Trametes pubescens.</title>
        <authorList>
            <person name="Makela M.R."/>
            <person name="Granchi Z."/>
            <person name="Peng M."/>
            <person name="De Vries R.P."/>
            <person name="Grigoriev I."/>
            <person name="Riley R."/>
            <person name="Hilden K."/>
        </authorList>
    </citation>
    <scope>NUCLEOTIDE SEQUENCE [LARGE SCALE GENOMIC DNA]</scope>
    <source>
        <strain evidence="2 3">FBCC735</strain>
    </source>
</reference>
<name>A0A1M2VWS6_TRAPU</name>
<comment type="caution">
    <text evidence="2">The sequence shown here is derived from an EMBL/GenBank/DDBJ whole genome shotgun (WGS) entry which is preliminary data.</text>
</comment>
<feature type="non-terminal residue" evidence="2">
    <location>
        <position position="1"/>
    </location>
</feature>
<dbReference type="AlphaFoldDB" id="A0A1M2VWS6"/>
<evidence type="ECO:0000256" key="1">
    <source>
        <dbReference type="SAM" id="MobiDB-lite"/>
    </source>
</evidence>
<dbReference type="Proteomes" id="UP000184267">
    <property type="component" value="Unassembled WGS sequence"/>
</dbReference>
<evidence type="ECO:0000313" key="2">
    <source>
        <dbReference type="EMBL" id="OJT11982.1"/>
    </source>
</evidence>